<accession>A0A1H8HCY0</accession>
<feature type="region of interest" description="Disordered" evidence="1">
    <location>
        <begin position="689"/>
        <end position="712"/>
    </location>
</feature>
<dbReference type="InterPro" id="IPR027417">
    <property type="entry name" value="P-loop_NTPase"/>
</dbReference>
<keyword evidence="2" id="KW-0812">Transmembrane</keyword>
<dbReference type="PANTHER" id="PTHR30121">
    <property type="entry name" value="UNCHARACTERIZED PROTEIN YJGR-RELATED"/>
    <property type="match status" value="1"/>
</dbReference>
<dbReference type="Proteomes" id="UP000182160">
    <property type="component" value="Unassembled WGS sequence"/>
</dbReference>
<dbReference type="PANTHER" id="PTHR30121:SF6">
    <property type="entry name" value="SLR6007 PROTEIN"/>
    <property type="match status" value="1"/>
</dbReference>
<feature type="transmembrane region" description="Helical" evidence="2">
    <location>
        <begin position="48"/>
        <end position="68"/>
    </location>
</feature>
<dbReference type="SUPFAM" id="SSF52540">
    <property type="entry name" value="P-loop containing nucleoside triphosphate hydrolases"/>
    <property type="match status" value="1"/>
</dbReference>
<evidence type="ECO:0000313" key="4">
    <source>
        <dbReference type="Proteomes" id="UP000182160"/>
    </source>
</evidence>
<evidence type="ECO:0000256" key="1">
    <source>
        <dbReference type="SAM" id="MobiDB-lite"/>
    </source>
</evidence>
<dbReference type="InterPro" id="IPR051162">
    <property type="entry name" value="T4SS_component"/>
</dbReference>
<evidence type="ECO:0008006" key="5">
    <source>
        <dbReference type="Google" id="ProtNLM"/>
    </source>
</evidence>
<dbReference type="Gene3D" id="3.40.50.300">
    <property type="entry name" value="P-loop containing nucleotide triphosphate hydrolases"/>
    <property type="match status" value="2"/>
</dbReference>
<protein>
    <recommendedName>
        <fullName evidence="5">AAA-like domain protein</fullName>
    </recommendedName>
</protein>
<sequence length="712" mass="78899">MGVYYIAVFVRDFQLFAFFVGIALLLASLLLTRLAFRRGEAYYHGFPISIHYTTLQLTSIFGICIILATISTPESQLSLIAVYISSGIVPWVVFCLIFTPILTDTFLNEVPTRQVLYKLLLVLMIVGFSVLAIFNITGIKVSIDHPLTLPLFALAITGMFACLALDTLKDGLNPNLAKEEAEGVPAEEAPENELNAARLAVVNAIPDANIPEGLKKDVIFVAAAYAPLERKTKDVIEAIELWATTLPPYDLCVAGPGRAWGEYISDFAKTCEHPEYAYTDAFLPFVTAQNILGDMMQYLNGIQIAVRLKPEYRYEHTHIIGGSGHGKTQLLQDLILDDLVNEDISIVIIDSQENMLEKLLHVVPPERLVYLDPTHPEFSLALDTFRGGSSEDEVTTSVDLYEFMFASLENELTAKQQTVYRYVSRLLFEVPNANLLTMLDVLEHGTANYRKYMLNLNPVVINFFDNQFDVKRGQYGETRNQIAQRLYRLLENPTLQRMFTAPVGKIDLGKELQKPSVILINTASGSISIEGARLLGRYMIAQIASFSLSGNKTVPTMLYIDEAQEYLSAAPIVVRMFQQGRKRRLGITAAHQDLGAFADPALRSTLSANTTIKLAGGVSGEDVAAMARDMRVTKAEIDAMPKNSFLCSVRGVGTIVRKTDFLRLENSPQKSPQQITAIKQHMAQTYGYKAATNASASSQRPLNDPDGPQELD</sequence>
<gene>
    <name evidence="3" type="ORF">SAMN04488077_1205</name>
</gene>
<feature type="transmembrane region" description="Helical" evidence="2">
    <location>
        <begin position="15"/>
        <end position="36"/>
    </location>
</feature>
<feature type="transmembrane region" description="Helical" evidence="2">
    <location>
        <begin position="115"/>
        <end position="137"/>
    </location>
</feature>
<dbReference type="EMBL" id="FOBO01000020">
    <property type="protein sequence ID" value="SEN54093.1"/>
    <property type="molecule type" value="Genomic_DNA"/>
</dbReference>
<dbReference type="AlphaFoldDB" id="A0A1H8HCY0"/>
<name>A0A1H8HCY0_9RHOB</name>
<feature type="compositionally biased region" description="Polar residues" evidence="1">
    <location>
        <begin position="692"/>
        <end position="701"/>
    </location>
</feature>
<reference evidence="3 4" key="1">
    <citation type="submission" date="2016-10" db="EMBL/GenBank/DDBJ databases">
        <authorList>
            <person name="de Groot N.N."/>
        </authorList>
    </citation>
    <scope>NUCLEOTIDE SEQUENCE [LARGE SCALE GENOMIC DNA]</scope>
    <source>
        <strain evidence="3 4">DSM 11457</strain>
    </source>
</reference>
<evidence type="ECO:0000256" key="2">
    <source>
        <dbReference type="SAM" id="Phobius"/>
    </source>
</evidence>
<feature type="transmembrane region" description="Helical" evidence="2">
    <location>
        <begin position="80"/>
        <end position="103"/>
    </location>
</feature>
<dbReference type="RefSeq" id="WP_139194588.1">
    <property type="nucleotide sequence ID" value="NZ_FOBO01000020.1"/>
</dbReference>
<keyword evidence="2" id="KW-0472">Membrane</keyword>
<keyword evidence="2" id="KW-1133">Transmembrane helix</keyword>
<proteinExistence type="predicted"/>
<organism evidence="3 4">
    <name type="scientific">Roseovarius tolerans</name>
    <dbReference type="NCBI Taxonomy" id="74031"/>
    <lineage>
        <taxon>Bacteria</taxon>
        <taxon>Pseudomonadati</taxon>
        <taxon>Pseudomonadota</taxon>
        <taxon>Alphaproteobacteria</taxon>
        <taxon>Rhodobacterales</taxon>
        <taxon>Roseobacteraceae</taxon>
        <taxon>Roseovarius</taxon>
    </lineage>
</organism>
<evidence type="ECO:0000313" key="3">
    <source>
        <dbReference type="EMBL" id="SEN54093.1"/>
    </source>
</evidence>